<evidence type="ECO:0000313" key="6">
    <source>
        <dbReference type="EMBL" id="KAK1417719.1"/>
    </source>
</evidence>
<organism evidence="6 7">
    <name type="scientific">Tagetes erecta</name>
    <name type="common">African marigold</name>
    <dbReference type="NCBI Taxonomy" id="13708"/>
    <lineage>
        <taxon>Eukaryota</taxon>
        <taxon>Viridiplantae</taxon>
        <taxon>Streptophyta</taxon>
        <taxon>Embryophyta</taxon>
        <taxon>Tracheophyta</taxon>
        <taxon>Spermatophyta</taxon>
        <taxon>Magnoliopsida</taxon>
        <taxon>eudicotyledons</taxon>
        <taxon>Gunneridae</taxon>
        <taxon>Pentapetalae</taxon>
        <taxon>asterids</taxon>
        <taxon>campanulids</taxon>
        <taxon>Asterales</taxon>
        <taxon>Asteraceae</taxon>
        <taxon>Asteroideae</taxon>
        <taxon>Heliantheae alliance</taxon>
        <taxon>Tageteae</taxon>
        <taxon>Tagetes</taxon>
    </lineage>
</organism>
<dbReference type="InterPro" id="IPR001611">
    <property type="entry name" value="Leu-rich_rpt"/>
</dbReference>
<dbReference type="Pfam" id="PF23286">
    <property type="entry name" value="LRR_13"/>
    <property type="match status" value="1"/>
</dbReference>
<dbReference type="InterPro" id="IPR058546">
    <property type="entry name" value="RPS4B/Roq1-like_LRR"/>
</dbReference>
<dbReference type="InterPro" id="IPR000157">
    <property type="entry name" value="TIR_dom"/>
</dbReference>
<dbReference type="InterPro" id="IPR002182">
    <property type="entry name" value="NB-ARC"/>
</dbReference>
<dbReference type="PRINTS" id="PR00364">
    <property type="entry name" value="DISEASERSIST"/>
</dbReference>
<dbReference type="PANTHER" id="PTHR11017">
    <property type="entry name" value="LEUCINE-RICH REPEAT-CONTAINING PROTEIN"/>
    <property type="match status" value="1"/>
</dbReference>
<dbReference type="Pfam" id="PF01582">
    <property type="entry name" value="TIR"/>
    <property type="match status" value="1"/>
</dbReference>
<dbReference type="Proteomes" id="UP001229421">
    <property type="component" value="Unassembled WGS sequence"/>
</dbReference>
<comment type="caution">
    <text evidence="6">The sequence shown here is derived from an EMBL/GenBank/DDBJ whole genome shotgun (WGS) entry which is preliminary data.</text>
</comment>
<keyword evidence="1" id="KW-0433">Leucine-rich repeat</keyword>
<dbReference type="PANTHER" id="PTHR11017:SF305">
    <property type="entry name" value="TMV RESISTANCE PROTEIN N-LIKE"/>
    <property type="match status" value="1"/>
</dbReference>
<dbReference type="InterPro" id="IPR042197">
    <property type="entry name" value="Apaf_helical"/>
</dbReference>
<dbReference type="GO" id="GO:0007165">
    <property type="term" value="P:signal transduction"/>
    <property type="evidence" value="ECO:0007669"/>
    <property type="project" value="InterPro"/>
</dbReference>
<dbReference type="Gene3D" id="3.40.50.300">
    <property type="entry name" value="P-loop containing nucleotide triphosphate hydrolases"/>
    <property type="match status" value="1"/>
</dbReference>
<dbReference type="SMART" id="SM00255">
    <property type="entry name" value="TIR"/>
    <property type="match status" value="1"/>
</dbReference>
<protein>
    <recommendedName>
        <fullName evidence="5">TIR domain-containing protein</fullName>
    </recommendedName>
</protein>
<evidence type="ECO:0000313" key="7">
    <source>
        <dbReference type="Proteomes" id="UP001229421"/>
    </source>
</evidence>
<dbReference type="InterPro" id="IPR058192">
    <property type="entry name" value="WHD_ROQ1-like"/>
</dbReference>
<accession>A0AAD8K843</accession>
<dbReference type="InterPro" id="IPR035897">
    <property type="entry name" value="Toll_tir_struct_dom_sf"/>
</dbReference>
<dbReference type="GO" id="GO:0043531">
    <property type="term" value="F:ADP binding"/>
    <property type="evidence" value="ECO:0007669"/>
    <property type="project" value="InterPro"/>
</dbReference>
<dbReference type="EMBL" id="JAUHHV010000007">
    <property type="protein sequence ID" value="KAK1417719.1"/>
    <property type="molecule type" value="Genomic_DNA"/>
</dbReference>
<dbReference type="SUPFAM" id="SSF52540">
    <property type="entry name" value="P-loop containing nucleoside triphosphate hydrolases"/>
    <property type="match status" value="1"/>
</dbReference>
<proteinExistence type="predicted"/>
<keyword evidence="3" id="KW-0611">Plant defense</keyword>
<dbReference type="PROSITE" id="PS50104">
    <property type="entry name" value="TIR"/>
    <property type="match status" value="1"/>
</dbReference>
<dbReference type="SUPFAM" id="SSF46785">
    <property type="entry name" value="Winged helix' DNA-binding domain"/>
    <property type="match status" value="1"/>
</dbReference>
<keyword evidence="2" id="KW-0677">Repeat</keyword>
<evidence type="ECO:0000256" key="1">
    <source>
        <dbReference type="ARBA" id="ARBA00022614"/>
    </source>
</evidence>
<dbReference type="GO" id="GO:0006952">
    <property type="term" value="P:defense response"/>
    <property type="evidence" value="ECO:0007669"/>
    <property type="project" value="UniProtKB-KW"/>
</dbReference>
<dbReference type="PROSITE" id="PS51450">
    <property type="entry name" value="LRR"/>
    <property type="match status" value="1"/>
</dbReference>
<dbReference type="InterPro" id="IPR032675">
    <property type="entry name" value="LRR_dom_sf"/>
</dbReference>
<dbReference type="Pfam" id="PF00931">
    <property type="entry name" value="NB-ARC"/>
    <property type="match status" value="1"/>
</dbReference>
<dbReference type="Gene3D" id="3.40.50.10140">
    <property type="entry name" value="Toll/interleukin-1 receptor homology (TIR) domain"/>
    <property type="match status" value="1"/>
</dbReference>
<evidence type="ECO:0000256" key="4">
    <source>
        <dbReference type="ARBA" id="ARBA00023027"/>
    </source>
</evidence>
<feature type="domain" description="TIR" evidence="5">
    <location>
        <begin position="5"/>
        <end position="182"/>
    </location>
</feature>
<evidence type="ECO:0000256" key="2">
    <source>
        <dbReference type="ARBA" id="ARBA00022737"/>
    </source>
</evidence>
<sequence>MANCFSYDVFLSFRGEDTRKSFTDHLYAALKQAGVRTFRDDDAMDRGKLLEPELKKAIRESAISIIVFSKDYASSKWCLDEVLTIIEEHERFSSKHEVVPVFYDVEPSDVRKQTGSFEEAFCRYDDIIEAETDDEKKSEWIEKVKAWRVSLRKAGSFTGMVLADGYESEFIRNIVKVIRKKLNYKLMYVEDKLVGIENNVAEIESWLQDPSPNAVTLCIHGIGGIGKTTISKCIFNSNYIDYDATCFLANIHDTSTQPGGLLNLQKQLLLALKGEEVLWNIDEGIMKVVNALCNKKVLLVLDDVTTRQQLIALLGPQSFYPGSKVIITTRHKWLLNDFKIQPTVHFVDELYLNDSYKLFSLYAFGTYHPIEPFIVQSEAVVHHCRGLPLALKVLGSSFKGKTIDVWEDAIRKLEAVPNHEILDVLQVSYDTLEDSNDKDLFLHIACFFVGEDKDFIVKLLAGCDLYPVVGIQNLIDRCLLYIDFDGNVMMHCLIKEMGQEVVCQESPKFPGRRSRLWNHQDSFNVLKDKEGTVRVVGLALDMRRINGINATSIVIMGNERKRNYEDFSGHIIHTNEESFKVEAIRKMKNLMLLQLDYATFSGSYKKLPKKLRLLRWHGLHLKSIPIDVPLQKLIVLDLRYSKLKQVWDGFKMVGSLKVLNLSYSVELIKTPNFDGLPGLESLLLEGCLSLTTICESIGYLKGLALLDISGCTSLKNIPCLPRSLVSIQMKGCSNLGGPGQVKWLDSCSLFSCLVDIDVSNCNLFDSSFTEDFSNLTLLKELDISENHITSLPSCLKNLPRLEVLYASRCSHLQSVLNVPKSIGHLLLCDNKSLEIVQPTPNPCRTWVARCDNLCAVEGYLKWESMKNVDRKVIRYLGLESVSENAYIEEDSIKVLYEFGIYSTWVTGKTLPCSYMYKESGSWISFRVPSHPDGSRICGLNVCFRAIWDEVDDGLCLCAVEVENKTKALVWRYYPTIEREKKRSDDYTWLSLWRTGNLLDDGDEIVIGSIMLPGLVEEWCVNMMYDDEEEEAGEEIEEEKKDSRCFLNNHISWIDRLPVEVSDFVNNGKTYHFHSDISIGVDGYTVDWWGSCVKMKFWPTGSVI</sequence>
<dbReference type="Pfam" id="PF23282">
    <property type="entry name" value="WHD_ROQ1"/>
    <property type="match status" value="1"/>
</dbReference>
<dbReference type="InterPro" id="IPR027417">
    <property type="entry name" value="P-loop_NTPase"/>
</dbReference>
<reference evidence="6" key="1">
    <citation type="journal article" date="2023" name="bioRxiv">
        <title>Improved chromosome-level genome assembly for marigold (Tagetes erecta).</title>
        <authorList>
            <person name="Jiang F."/>
            <person name="Yuan L."/>
            <person name="Wang S."/>
            <person name="Wang H."/>
            <person name="Xu D."/>
            <person name="Wang A."/>
            <person name="Fan W."/>
        </authorList>
    </citation>
    <scope>NUCLEOTIDE SEQUENCE</scope>
    <source>
        <strain evidence="6">WSJ</strain>
        <tissue evidence="6">Leaf</tissue>
    </source>
</reference>
<dbReference type="SUPFAM" id="SSF52058">
    <property type="entry name" value="L domain-like"/>
    <property type="match status" value="1"/>
</dbReference>
<dbReference type="InterPro" id="IPR044974">
    <property type="entry name" value="Disease_R_plants"/>
</dbReference>
<dbReference type="InterPro" id="IPR036390">
    <property type="entry name" value="WH_DNA-bd_sf"/>
</dbReference>
<dbReference type="AlphaFoldDB" id="A0AAD8K843"/>
<dbReference type="SUPFAM" id="SSF52200">
    <property type="entry name" value="Toll/Interleukin receptor TIR domain"/>
    <property type="match status" value="1"/>
</dbReference>
<dbReference type="Gene3D" id="1.10.8.430">
    <property type="entry name" value="Helical domain of apoptotic protease-activating factors"/>
    <property type="match status" value="1"/>
</dbReference>
<gene>
    <name evidence="6" type="ORF">QVD17_26853</name>
</gene>
<name>A0AAD8K843_TARER</name>
<evidence type="ECO:0000256" key="3">
    <source>
        <dbReference type="ARBA" id="ARBA00022821"/>
    </source>
</evidence>
<keyword evidence="7" id="KW-1185">Reference proteome</keyword>
<dbReference type="FunFam" id="3.40.50.10140:FF:000007">
    <property type="entry name" value="Disease resistance protein (TIR-NBS-LRR class)"/>
    <property type="match status" value="1"/>
</dbReference>
<evidence type="ECO:0000259" key="5">
    <source>
        <dbReference type="PROSITE" id="PS50104"/>
    </source>
</evidence>
<dbReference type="Gene3D" id="3.80.10.10">
    <property type="entry name" value="Ribonuclease Inhibitor"/>
    <property type="match status" value="2"/>
</dbReference>
<keyword evidence="4" id="KW-0520">NAD</keyword>